<feature type="non-terminal residue" evidence="1">
    <location>
        <position position="60"/>
    </location>
</feature>
<dbReference type="EMBL" id="UINC01053155">
    <property type="protein sequence ID" value="SVB69335.1"/>
    <property type="molecule type" value="Genomic_DNA"/>
</dbReference>
<evidence type="ECO:0000313" key="1">
    <source>
        <dbReference type="EMBL" id="SVB69335.1"/>
    </source>
</evidence>
<dbReference type="AlphaFoldDB" id="A0A382G3J1"/>
<organism evidence="1">
    <name type="scientific">marine metagenome</name>
    <dbReference type="NCBI Taxonomy" id="408172"/>
    <lineage>
        <taxon>unclassified sequences</taxon>
        <taxon>metagenomes</taxon>
        <taxon>ecological metagenomes</taxon>
    </lineage>
</organism>
<accession>A0A382G3J1</accession>
<name>A0A382G3J1_9ZZZZ</name>
<sequence length="60" mass="7199">MSQRDRIYNIREKRTSEKYETNEIKDTWEFAKDYGKRIWEFSKANPLLAGLCFLSGYMIG</sequence>
<reference evidence="1" key="1">
    <citation type="submission" date="2018-05" db="EMBL/GenBank/DDBJ databases">
        <authorList>
            <person name="Lanie J.A."/>
            <person name="Ng W.-L."/>
            <person name="Kazmierczak K.M."/>
            <person name="Andrzejewski T.M."/>
            <person name="Davidsen T.M."/>
            <person name="Wayne K.J."/>
            <person name="Tettelin H."/>
            <person name="Glass J.I."/>
            <person name="Rusch D."/>
            <person name="Podicherti R."/>
            <person name="Tsui H.-C.T."/>
            <person name="Winkler M.E."/>
        </authorList>
    </citation>
    <scope>NUCLEOTIDE SEQUENCE</scope>
</reference>
<gene>
    <name evidence="1" type="ORF">METZ01_LOCUS222189</name>
</gene>
<protein>
    <submittedName>
        <fullName evidence="1">Uncharacterized protein</fullName>
    </submittedName>
</protein>
<proteinExistence type="predicted"/>